<dbReference type="WBParaSite" id="Pan_g22302.t1">
    <property type="protein sequence ID" value="Pan_g22302.t1"/>
    <property type="gene ID" value="Pan_g22302"/>
</dbReference>
<accession>A0A7E4VKR7</accession>
<protein>
    <submittedName>
        <fullName evidence="3">Ground-like domain-containing protein</fullName>
    </submittedName>
</protein>
<organism evidence="2 3">
    <name type="scientific">Panagrellus redivivus</name>
    <name type="common">Microworm</name>
    <dbReference type="NCBI Taxonomy" id="6233"/>
    <lineage>
        <taxon>Eukaryota</taxon>
        <taxon>Metazoa</taxon>
        <taxon>Ecdysozoa</taxon>
        <taxon>Nematoda</taxon>
        <taxon>Chromadorea</taxon>
        <taxon>Rhabditida</taxon>
        <taxon>Tylenchina</taxon>
        <taxon>Panagrolaimomorpha</taxon>
        <taxon>Panagrolaimoidea</taxon>
        <taxon>Panagrolaimidae</taxon>
        <taxon>Panagrellus</taxon>
    </lineage>
</organism>
<keyword evidence="2" id="KW-1185">Reference proteome</keyword>
<sequence length="140" mass="15081">MARYVVFTLVVTMLVLETLCCGFGLGGGECGGGGGGCGGGCSSGCGRKKREIIEPQIRTEQHVLCPQNEWRVTMEQNMGKDIETTKYAIQGALYKKYDNKFYVACQPSSQLPQMQFVANGEGYCGHSNGDFFCNAIALVG</sequence>
<keyword evidence="1" id="KW-0732">Signal</keyword>
<dbReference type="Proteomes" id="UP000492821">
    <property type="component" value="Unassembled WGS sequence"/>
</dbReference>
<evidence type="ECO:0000313" key="2">
    <source>
        <dbReference type="Proteomes" id="UP000492821"/>
    </source>
</evidence>
<dbReference type="AlphaFoldDB" id="A0A7E4VKR7"/>
<reference evidence="2" key="1">
    <citation type="journal article" date="2013" name="Genetics">
        <title>The draft genome and transcriptome of Panagrellus redivivus are shaped by the harsh demands of a free-living lifestyle.</title>
        <authorList>
            <person name="Srinivasan J."/>
            <person name="Dillman A.R."/>
            <person name="Macchietto M.G."/>
            <person name="Heikkinen L."/>
            <person name="Lakso M."/>
            <person name="Fracchia K.M."/>
            <person name="Antoshechkin I."/>
            <person name="Mortazavi A."/>
            <person name="Wong G."/>
            <person name="Sternberg P.W."/>
        </authorList>
    </citation>
    <scope>NUCLEOTIDE SEQUENCE [LARGE SCALE GENOMIC DNA]</scope>
    <source>
        <strain evidence="2">MT8872</strain>
    </source>
</reference>
<feature type="signal peptide" evidence="1">
    <location>
        <begin position="1"/>
        <end position="22"/>
    </location>
</feature>
<evidence type="ECO:0000313" key="3">
    <source>
        <dbReference type="WBParaSite" id="Pan_g22302.t1"/>
    </source>
</evidence>
<proteinExistence type="predicted"/>
<evidence type="ECO:0000256" key="1">
    <source>
        <dbReference type="SAM" id="SignalP"/>
    </source>
</evidence>
<name>A0A7E4VKR7_PANRE</name>
<reference evidence="3" key="2">
    <citation type="submission" date="2020-10" db="UniProtKB">
        <authorList>
            <consortium name="WormBaseParasite"/>
        </authorList>
    </citation>
    <scope>IDENTIFICATION</scope>
</reference>
<feature type="chain" id="PRO_5028883664" evidence="1">
    <location>
        <begin position="23"/>
        <end position="140"/>
    </location>
</feature>